<evidence type="ECO:0000256" key="7">
    <source>
        <dbReference type="RuleBase" id="RU362091"/>
    </source>
</evidence>
<evidence type="ECO:0000256" key="6">
    <source>
        <dbReference type="ARBA" id="ARBA00023136"/>
    </source>
</evidence>
<accession>A0ABV0JYY3</accession>
<feature type="transmembrane region" description="Helical" evidence="8">
    <location>
        <begin position="431"/>
        <end position="450"/>
    </location>
</feature>
<feature type="transmembrane region" description="Helical" evidence="8">
    <location>
        <begin position="52"/>
        <end position="73"/>
    </location>
</feature>
<evidence type="ECO:0000313" key="10">
    <source>
        <dbReference type="Proteomes" id="UP001482513"/>
    </source>
</evidence>
<evidence type="ECO:0000256" key="5">
    <source>
        <dbReference type="ARBA" id="ARBA00022989"/>
    </source>
</evidence>
<keyword evidence="5 8" id="KW-1133">Transmembrane helix</keyword>
<sequence length="504" mass="53890">MQEFEFVKASLTPAQGIFTLIALGLILLALANYVRVTLVKNTHDFVIAGRRLGFGFGVAGIISIWTWAMAVMMSSAMTYTYGTSGLWWFTVPNGLAVILIIPFARRLRAKMPHGYTIGEFISSRFDGAGLARVVMTAGLLFGALLAIIINLKGTSLVISTVFGVDQGTVAIITAIIVLAYTVLGGLWASISTSTLTTLFITVPTAFVVTAVLSQVGGAEFVWQTVASKSTDFLSVARPEAAVGFGITLALGLITATVVGQDFWQVVWGLREREVSRTFFWAGALFYPIPICLGILGLVGIALNVDLATHLNGDAAAVGPFVISHIGLPTWLILSYVFVILSACYSTIDGSLSAISSIAAVDVIKPFSPNISEHKLFSYTRLSMVIAALIATLVVLSGVDFVTIVLTTYAIRTAVLIPFMLAVFWDRMTAAGFFWGTVAAIAIGMPIHFAYGELPGSIAILVISAIIPLVLGFQNQNRFDYDRLKEVADISDDSAPVNPIIPVNN</sequence>
<comment type="similarity">
    <text evidence="2 7">Belongs to the sodium:solute symporter (SSF) (TC 2.A.21) family.</text>
</comment>
<comment type="subcellular location">
    <subcellularLocation>
        <location evidence="1">Membrane</location>
        <topology evidence="1">Multi-pass membrane protein</topology>
    </subcellularLocation>
</comment>
<evidence type="ECO:0000256" key="2">
    <source>
        <dbReference type="ARBA" id="ARBA00006434"/>
    </source>
</evidence>
<dbReference type="Pfam" id="PF00474">
    <property type="entry name" value="SSF"/>
    <property type="match status" value="1"/>
</dbReference>
<dbReference type="PANTHER" id="PTHR48086:SF7">
    <property type="entry name" value="SODIUM-SOLUTE SYMPORTER-RELATED"/>
    <property type="match status" value="1"/>
</dbReference>
<dbReference type="Gene3D" id="1.20.1730.10">
    <property type="entry name" value="Sodium/glucose cotransporter"/>
    <property type="match status" value="1"/>
</dbReference>
<evidence type="ECO:0000313" key="9">
    <source>
        <dbReference type="EMBL" id="MEP0945726.1"/>
    </source>
</evidence>
<protein>
    <recommendedName>
        <fullName evidence="11">Na+/proline symporter</fullName>
    </recommendedName>
</protein>
<comment type="caution">
    <text evidence="9">The sequence shown here is derived from an EMBL/GenBank/DDBJ whole genome shotgun (WGS) entry which is preliminary data.</text>
</comment>
<name>A0ABV0JYY3_9CYAN</name>
<evidence type="ECO:0000256" key="1">
    <source>
        <dbReference type="ARBA" id="ARBA00004141"/>
    </source>
</evidence>
<feature type="transmembrane region" description="Helical" evidence="8">
    <location>
        <begin position="278"/>
        <end position="302"/>
    </location>
</feature>
<dbReference type="PROSITE" id="PS50283">
    <property type="entry name" value="NA_SOLUT_SYMP_3"/>
    <property type="match status" value="1"/>
</dbReference>
<feature type="transmembrane region" description="Helical" evidence="8">
    <location>
        <begin position="242"/>
        <end position="266"/>
    </location>
</feature>
<feature type="transmembrane region" description="Helical" evidence="8">
    <location>
        <begin position="400"/>
        <end position="424"/>
    </location>
</feature>
<proteinExistence type="inferred from homology"/>
<keyword evidence="6 8" id="KW-0472">Membrane</keyword>
<dbReference type="RefSeq" id="WP_190698935.1">
    <property type="nucleotide sequence ID" value="NZ_JAMPKX010000001.1"/>
</dbReference>
<evidence type="ECO:0000256" key="3">
    <source>
        <dbReference type="ARBA" id="ARBA00022448"/>
    </source>
</evidence>
<feature type="transmembrane region" description="Helical" evidence="8">
    <location>
        <begin position="375"/>
        <end position="394"/>
    </location>
</feature>
<dbReference type="InterPro" id="IPR001734">
    <property type="entry name" value="Na/solute_symporter"/>
</dbReference>
<keyword evidence="3" id="KW-0813">Transport</keyword>
<dbReference type="InterPro" id="IPR050277">
    <property type="entry name" value="Sodium:Solute_Symporter"/>
</dbReference>
<dbReference type="PANTHER" id="PTHR48086">
    <property type="entry name" value="SODIUM/PROLINE SYMPORTER-RELATED"/>
    <property type="match status" value="1"/>
</dbReference>
<feature type="transmembrane region" description="Helical" evidence="8">
    <location>
        <begin position="456"/>
        <end position="472"/>
    </location>
</feature>
<feature type="transmembrane region" description="Helical" evidence="8">
    <location>
        <begin position="197"/>
        <end position="222"/>
    </location>
</feature>
<organism evidence="9 10">
    <name type="scientific">Leptolyngbya subtilissima DQ-A4</name>
    <dbReference type="NCBI Taxonomy" id="2933933"/>
    <lineage>
        <taxon>Bacteria</taxon>
        <taxon>Bacillati</taxon>
        <taxon>Cyanobacteriota</taxon>
        <taxon>Cyanophyceae</taxon>
        <taxon>Leptolyngbyales</taxon>
        <taxon>Leptolyngbyaceae</taxon>
        <taxon>Leptolyngbya group</taxon>
        <taxon>Leptolyngbya</taxon>
    </lineage>
</organism>
<gene>
    <name evidence="9" type="ORF">NC992_02470</name>
</gene>
<dbReference type="Proteomes" id="UP001482513">
    <property type="component" value="Unassembled WGS sequence"/>
</dbReference>
<keyword evidence="4 8" id="KW-0812">Transmembrane</keyword>
<feature type="transmembrane region" description="Helical" evidence="8">
    <location>
        <begin position="125"/>
        <end position="149"/>
    </location>
</feature>
<evidence type="ECO:0000256" key="8">
    <source>
        <dbReference type="SAM" id="Phobius"/>
    </source>
</evidence>
<evidence type="ECO:0008006" key="11">
    <source>
        <dbReference type="Google" id="ProtNLM"/>
    </source>
</evidence>
<feature type="transmembrane region" description="Helical" evidence="8">
    <location>
        <begin position="85"/>
        <end position="104"/>
    </location>
</feature>
<feature type="transmembrane region" description="Helical" evidence="8">
    <location>
        <begin position="12"/>
        <end position="31"/>
    </location>
</feature>
<feature type="transmembrane region" description="Helical" evidence="8">
    <location>
        <begin position="169"/>
        <end position="190"/>
    </location>
</feature>
<reference evidence="9 10" key="1">
    <citation type="submission" date="2022-04" db="EMBL/GenBank/DDBJ databases">
        <title>Positive selection, recombination, and allopatry shape intraspecific diversity of widespread and dominant cyanobacteria.</title>
        <authorList>
            <person name="Wei J."/>
            <person name="Shu W."/>
            <person name="Hu C."/>
        </authorList>
    </citation>
    <scope>NUCLEOTIDE SEQUENCE [LARGE SCALE GENOMIC DNA]</scope>
    <source>
        <strain evidence="9 10">DQ-A4</strain>
    </source>
</reference>
<keyword evidence="10" id="KW-1185">Reference proteome</keyword>
<evidence type="ECO:0000256" key="4">
    <source>
        <dbReference type="ARBA" id="ARBA00022692"/>
    </source>
</evidence>
<dbReference type="InterPro" id="IPR038377">
    <property type="entry name" value="Na/Glc_symporter_sf"/>
</dbReference>
<dbReference type="EMBL" id="JAMPKX010000001">
    <property type="protein sequence ID" value="MEP0945726.1"/>
    <property type="molecule type" value="Genomic_DNA"/>
</dbReference>